<evidence type="ECO:0000313" key="3">
    <source>
        <dbReference type="Proteomes" id="UP000001861"/>
    </source>
</evidence>
<dbReference type="KEGG" id="cci:CC1G_04926"/>
<dbReference type="GeneID" id="6017748"/>
<dbReference type="VEuPathDB" id="FungiDB:CC1G_04926"/>
<name>A8PFK3_COPC7</name>
<dbReference type="AlphaFoldDB" id="A8PFK3"/>
<dbReference type="HOGENOM" id="CLU_387320_0_0_1"/>
<dbReference type="Proteomes" id="UP000001861">
    <property type="component" value="Unassembled WGS sequence"/>
</dbReference>
<organism evidence="2 3">
    <name type="scientific">Coprinopsis cinerea (strain Okayama-7 / 130 / ATCC MYA-4618 / FGSC 9003)</name>
    <name type="common">Inky cap fungus</name>
    <name type="synonym">Hormographiella aspergillata</name>
    <dbReference type="NCBI Taxonomy" id="240176"/>
    <lineage>
        <taxon>Eukaryota</taxon>
        <taxon>Fungi</taxon>
        <taxon>Dikarya</taxon>
        <taxon>Basidiomycota</taxon>
        <taxon>Agaricomycotina</taxon>
        <taxon>Agaricomycetes</taxon>
        <taxon>Agaricomycetidae</taxon>
        <taxon>Agaricales</taxon>
        <taxon>Agaricineae</taxon>
        <taxon>Psathyrellaceae</taxon>
        <taxon>Coprinopsis</taxon>
    </lineage>
</organism>
<gene>
    <name evidence="2" type="ORF">CC1G_04926</name>
</gene>
<keyword evidence="3" id="KW-1185">Reference proteome</keyword>
<accession>A8PFK3</accession>
<dbReference type="EMBL" id="AACS02000002">
    <property type="protein sequence ID" value="EAU80816.2"/>
    <property type="molecule type" value="Genomic_DNA"/>
</dbReference>
<comment type="caution">
    <text evidence="2">The sequence shown here is derived from an EMBL/GenBank/DDBJ whole genome shotgun (WGS) entry which is preliminary data.</text>
</comment>
<feature type="region of interest" description="Disordered" evidence="1">
    <location>
        <begin position="694"/>
        <end position="713"/>
    </location>
</feature>
<proteinExistence type="predicted"/>
<evidence type="ECO:0000256" key="1">
    <source>
        <dbReference type="SAM" id="MobiDB-lite"/>
    </source>
</evidence>
<protein>
    <submittedName>
        <fullName evidence="2">Uncharacterized protein</fullName>
    </submittedName>
</protein>
<feature type="compositionally biased region" description="Acidic residues" evidence="1">
    <location>
        <begin position="697"/>
        <end position="713"/>
    </location>
</feature>
<reference evidence="2 3" key="1">
    <citation type="journal article" date="2010" name="Proc. Natl. Acad. Sci. U.S.A.">
        <title>Insights into evolution of multicellular fungi from the assembled chromosomes of the mushroom Coprinopsis cinerea (Coprinus cinereus).</title>
        <authorList>
            <person name="Stajich J.E."/>
            <person name="Wilke S.K."/>
            <person name="Ahren D."/>
            <person name="Au C.H."/>
            <person name="Birren B.W."/>
            <person name="Borodovsky M."/>
            <person name="Burns C."/>
            <person name="Canback B."/>
            <person name="Casselton L.A."/>
            <person name="Cheng C.K."/>
            <person name="Deng J."/>
            <person name="Dietrich F.S."/>
            <person name="Fargo D.C."/>
            <person name="Farman M.L."/>
            <person name="Gathman A.C."/>
            <person name="Goldberg J."/>
            <person name="Guigo R."/>
            <person name="Hoegger P.J."/>
            <person name="Hooker J.B."/>
            <person name="Huggins A."/>
            <person name="James T.Y."/>
            <person name="Kamada T."/>
            <person name="Kilaru S."/>
            <person name="Kodira C."/>
            <person name="Kues U."/>
            <person name="Kupfer D."/>
            <person name="Kwan H.S."/>
            <person name="Lomsadze A."/>
            <person name="Li W."/>
            <person name="Lilly W.W."/>
            <person name="Ma L.J."/>
            <person name="Mackey A.J."/>
            <person name="Manning G."/>
            <person name="Martin F."/>
            <person name="Muraguchi H."/>
            <person name="Natvig D.O."/>
            <person name="Palmerini H."/>
            <person name="Ramesh M.A."/>
            <person name="Rehmeyer C.J."/>
            <person name="Roe B.A."/>
            <person name="Shenoy N."/>
            <person name="Stanke M."/>
            <person name="Ter-Hovhannisyan V."/>
            <person name="Tunlid A."/>
            <person name="Velagapudi R."/>
            <person name="Vision T.J."/>
            <person name="Zeng Q."/>
            <person name="Zolan M.E."/>
            <person name="Pukkila P.J."/>
        </authorList>
    </citation>
    <scope>NUCLEOTIDE SEQUENCE [LARGE SCALE GENOMIC DNA]</scope>
    <source>
        <strain evidence="3">Okayama-7 / 130 / ATCC MYA-4618 / FGSC 9003</strain>
    </source>
</reference>
<dbReference type="RefSeq" id="XP_001841082.2">
    <property type="nucleotide sequence ID" value="XM_001841030.2"/>
</dbReference>
<evidence type="ECO:0000313" key="2">
    <source>
        <dbReference type="EMBL" id="EAU80816.2"/>
    </source>
</evidence>
<dbReference type="OrthoDB" id="10637787at2759"/>
<dbReference type="InParanoid" id="A8PFK3"/>
<sequence length="713" mass="80797">MDPRRWRRGAIQELYRLKHQQRIQLPRNLRPGASTDCDKGVRDATQVPLHDSLHSVPNEVAVGIILDVLQDWFLDVCINSFTYCFVPIRRIFSHPLSSVCRAWRDVYLHLILCSPVDRISAGGDYIGCTVEELVTVQKWLPGINIQGCLVFLGDPNEPLSTLTPVKDSTLIPSDPSIQSAIEAIEWVEPGTVSTPVASPPDIVEATIEVCRDAYQKVDPSSWQSQTHRMITLRNFLVDEYLALGVSYCSQLVAAIDSLPNLKRAELPAWIWALAYTSAVTSYPPSVKLGGSNAPLSTHDGRHLVDLVGEPVTSAELAQQLETLMNRVNCITLVGYPFSILGVFLYTNTYPEELQHYLVNPGEQMVQFLGGGLTQLLLPRARVPMQTTRKLKAFGWRSTSQCETAWFENLLIAMMEQEHTSPSPASAWNLEHLHLTNNAYWGHTPTAFMSIPLIQQSSATLRTLILSFKFATDMIVVPPFPEEQTHQCLFLRQFDELLPNIEYFDVTVYDICPALFSGIKWRPKKHGGTFILTRAAELWYLHPCPNGPFAQGQVALEPDALSGLYITNLLDLSKSHFEEMQDWDVQIRVESRECITGPTKRRLTGRNEEGPSKYTIAFSPFSDVITLRRLRKRSPPPTITNSERCGSWDQIFYRTTVSEFVRWVRENRLDLNDEVAAPRFRPSGLVHWLEYPWGIGRDDDDEVDEEDEEEEEDD</sequence>